<feature type="compositionally biased region" description="Polar residues" evidence="1">
    <location>
        <begin position="64"/>
        <end position="73"/>
    </location>
</feature>
<proteinExistence type="predicted"/>
<protein>
    <submittedName>
        <fullName evidence="2">Uncharacterized protein</fullName>
    </submittedName>
</protein>
<organism evidence="2 3">
    <name type="scientific">Pleurodeles waltl</name>
    <name type="common">Iberian ribbed newt</name>
    <dbReference type="NCBI Taxonomy" id="8319"/>
    <lineage>
        <taxon>Eukaryota</taxon>
        <taxon>Metazoa</taxon>
        <taxon>Chordata</taxon>
        <taxon>Craniata</taxon>
        <taxon>Vertebrata</taxon>
        <taxon>Euteleostomi</taxon>
        <taxon>Amphibia</taxon>
        <taxon>Batrachia</taxon>
        <taxon>Caudata</taxon>
        <taxon>Salamandroidea</taxon>
        <taxon>Salamandridae</taxon>
        <taxon>Pleurodelinae</taxon>
        <taxon>Pleurodeles</taxon>
    </lineage>
</organism>
<feature type="compositionally biased region" description="Basic and acidic residues" evidence="1">
    <location>
        <begin position="136"/>
        <end position="159"/>
    </location>
</feature>
<dbReference type="Proteomes" id="UP001066276">
    <property type="component" value="Chromosome 8"/>
</dbReference>
<evidence type="ECO:0000313" key="2">
    <source>
        <dbReference type="EMBL" id="KAJ1117247.1"/>
    </source>
</evidence>
<dbReference type="EMBL" id="JANPWB010000012">
    <property type="protein sequence ID" value="KAJ1117247.1"/>
    <property type="molecule type" value="Genomic_DNA"/>
</dbReference>
<comment type="caution">
    <text evidence="2">The sequence shown here is derived from an EMBL/GenBank/DDBJ whole genome shotgun (WGS) entry which is preliminary data.</text>
</comment>
<reference evidence="2" key="1">
    <citation type="journal article" date="2022" name="bioRxiv">
        <title>Sequencing and chromosome-scale assembly of the giantPleurodeles waltlgenome.</title>
        <authorList>
            <person name="Brown T."/>
            <person name="Elewa A."/>
            <person name="Iarovenko S."/>
            <person name="Subramanian E."/>
            <person name="Araus A.J."/>
            <person name="Petzold A."/>
            <person name="Susuki M."/>
            <person name="Suzuki K.-i.T."/>
            <person name="Hayashi T."/>
            <person name="Toyoda A."/>
            <person name="Oliveira C."/>
            <person name="Osipova E."/>
            <person name="Leigh N.D."/>
            <person name="Simon A."/>
            <person name="Yun M.H."/>
        </authorList>
    </citation>
    <scope>NUCLEOTIDE SEQUENCE</scope>
    <source>
        <strain evidence="2">20211129_DDA</strain>
        <tissue evidence="2">Liver</tissue>
    </source>
</reference>
<feature type="compositionally biased region" description="Basic residues" evidence="1">
    <location>
        <begin position="1"/>
        <end position="16"/>
    </location>
</feature>
<name>A0AAV7NQB1_PLEWA</name>
<feature type="region of interest" description="Disordered" evidence="1">
    <location>
        <begin position="1"/>
        <end position="166"/>
    </location>
</feature>
<accession>A0AAV7NQB1</accession>
<feature type="compositionally biased region" description="Basic and acidic residues" evidence="1">
    <location>
        <begin position="105"/>
        <end position="121"/>
    </location>
</feature>
<feature type="compositionally biased region" description="Polar residues" evidence="1">
    <location>
        <begin position="124"/>
        <end position="135"/>
    </location>
</feature>
<dbReference type="AlphaFoldDB" id="A0AAV7NQB1"/>
<evidence type="ECO:0000313" key="3">
    <source>
        <dbReference type="Proteomes" id="UP001066276"/>
    </source>
</evidence>
<evidence type="ECO:0000256" key="1">
    <source>
        <dbReference type="SAM" id="MobiDB-lite"/>
    </source>
</evidence>
<feature type="compositionally biased region" description="Basic residues" evidence="1">
    <location>
        <begin position="33"/>
        <end position="44"/>
    </location>
</feature>
<keyword evidence="3" id="KW-1185">Reference proteome</keyword>
<sequence length="166" mass="18783">MTARRHPEKNWHHNRRGTVAQSRMPQGTPPKKFQGKKWNGKYRQSHPCPKGKGSDLQNPKGEWPQTNVEQNPHTAAGEPENKPTQVTPPPYARKANPDTPAADNRAQERETAQEQPKEKAGTHTKAQNAAQQSGRNGDHDHQIGGEQPQERSQECERNEIMQWRPA</sequence>
<gene>
    <name evidence="2" type="ORF">NDU88_005447</name>
</gene>